<keyword evidence="2" id="KW-0489">Methyltransferase</keyword>
<dbReference type="Gene3D" id="3.40.50.150">
    <property type="entry name" value="Vaccinia Virus protein VP39"/>
    <property type="match status" value="1"/>
</dbReference>
<evidence type="ECO:0000313" key="2">
    <source>
        <dbReference type="EMBL" id="MFC5173392.1"/>
    </source>
</evidence>
<protein>
    <submittedName>
        <fullName evidence="2">Class I SAM-dependent methyltransferase</fullName>
        <ecNumber evidence="2">2.1.-.-</ecNumber>
    </submittedName>
</protein>
<keyword evidence="3" id="KW-1185">Reference proteome</keyword>
<feature type="domain" description="Methyltransferase" evidence="1">
    <location>
        <begin position="59"/>
        <end position="153"/>
    </location>
</feature>
<dbReference type="GO" id="GO:0032259">
    <property type="term" value="P:methylation"/>
    <property type="evidence" value="ECO:0007669"/>
    <property type="project" value="UniProtKB-KW"/>
</dbReference>
<sequence length="245" mass="27005">MTAEAASSAIPVPPAHLRTRVTGVEDEGMFQFFGRRISGEIRALFDTAGLPFGAPGQKILDFGCGCARVLRHVMPEADQARFHGVDVDVQAIDWCRVHLADSAEFTVTGRRPPLPFDDASIDVVYGVSVFSHIPEDDQRAWLAEFTRVLTPGGILLLSVNGAAVARMATTPVREQLGTEGIAYVHDGGIPGLPDWYQMCFHTREHVEQNWPTARLRIMSYTENAIMMCQDAVLLRKAGGDREEIR</sequence>
<dbReference type="InterPro" id="IPR029063">
    <property type="entry name" value="SAM-dependent_MTases_sf"/>
</dbReference>
<gene>
    <name evidence="2" type="ORF">ACFPRK_22790</name>
</gene>
<dbReference type="EMBL" id="JBHSKI010000010">
    <property type="protein sequence ID" value="MFC5173392.1"/>
    <property type="molecule type" value="Genomic_DNA"/>
</dbReference>
<evidence type="ECO:0000259" key="1">
    <source>
        <dbReference type="Pfam" id="PF13649"/>
    </source>
</evidence>
<evidence type="ECO:0000313" key="3">
    <source>
        <dbReference type="Proteomes" id="UP001596208"/>
    </source>
</evidence>
<keyword evidence="2" id="KW-0808">Transferase</keyword>
<accession>A0ABW0B8U1</accession>
<reference evidence="3" key="1">
    <citation type="journal article" date="2019" name="Int. J. Syst. Evol. Microbiol.">
        <title>The Global Catalogue of Microorganisms (GCM) 10K type strain sequencing project: providing services to taxonomists for standard genome sequencing and annotation.</title>
        <authorList>
            <consortium name="The Broad Institute Genomics Platform"/>
            <consortium name="The Broad Institute Genome Sequencing Center for Infectious Disease"/>
            <person name="Wu L."/>
            <person name="Ma J."/>
        </authorList>
    </citation>
    <scope>NUCLEOTIDE SEQUENCE [LARGE SCALE GENOMIC DNA]</scope>
    <source>
        <strain evidence="3">CGMCC 4.1721</strain>
    </source>
</reference>
<dbReference type="Pfam" id="PF13649">
    <property type="entry name" value="Methyltransf_25"/>
    <property type="match status" value="1"/>
</dbReference>
<organism evidence="2 3">
    <name type="scientific">Streptomyces mutomycini</name>
    <dbReference type="NCBI Taxonomy" id="284036"/>
    <lineage>
        <taxon>Bacteria</taxon>
        <taxon>Bacillati</taxon>
        <taxon>Actinomycetota</taxon>
        <taxon>Actinomycetes</taxon>
        <taxon>Kitasatosporales</taxon>
        <taxon>Streptomycetaceae</taxon>
        <taxon>Streptomyces</taxon>
    </lineage>
</organism>
<dbReference type="Proteomes" id="UP001596208">
    <property type="component" value="Unassembled WGS sequence"/>
</dbReference>
<dbReference type="GO" id="GO:0008168">
    <property type="term" value="F:methyltransferase activity"/>
    <property type="evidence" value="ECO:0007669"/>
    <property type="project" value="UniProtKB-KW"/>
</dbReference>
<proteinExistence type="predicted"/>
<dbReference type="SUPFAM" id="SSF53335">
    <property type="entry name" value="S-adenosyl-L-methionine-dependent methyltransferases"/>
    <property type="match status" value="1"/>
</dbReference>
<dbReference type="EC" id="2.1.-.-" evidence="2"/>
<dbReference type="RefSeq" id="WP_078850506.1">
    <property type="nucleotide sequence ID" value="NZ_JBHSKI010000010.1"/>
</dbReference>
<name>A0ABW0B8U1_9ACTN</name>
<dbReference type="CDD" id="cd02440">
    <property type="entry name" value="AdoMet_MTases"/>
    <property type="match status" value="1"/>
</dbReference>
<dbReference type="InterPro" id="IPR041698">
    <property type="entry name" value="Methyltransf_25"/>
</dbReference>
<comment type="caution">
    <text evidence="2">The sequence shown here is derived from an EMBL/GenBank/DDBJ whole genome shotgun (WGS) entry which is preliminary data.</text>
</comment>